<protein>
    <submittedName>
        <fullName evidence="2 3">Uncharacterized protein</fullName>
    </submittedName>
</protein>
<reference evidence="3" key="4">
    <citation type="journal article" date="2015" name="G3 (Bethesda)">
        <title>Genome sequences of three phytopathogenic species of the Magnaporthaceae family of fungi.</title>
        <authorList>
            <person name="Okagaki L.H."/>
            <person name="Nunes C.C."/>
            <person name="Sailsbery J."/>
            <person name="Clay B."/>
            <person name="Brown D."/>
            <person name="John T."/>
            <person name="Oh Y."/>
            <person name="Young N."/>
            <person name="Fitzgerald M."/>
            <person name="Haas B.J."/>
            <person name="Zeng Q."/>
            <person name="Young S."/>
            <person name="Adiconis X."/>
            <person name="Fan L."/>
            <person name="Levin J.Z."/>
            <person name="Mitchell T.K."/>
            <person name="Okubara P.A."/>
            <person name="Farman M.L."/>
            <person name="Kohn L.M."/>
            <person name="Birren B."/>
            <person name="Ma L.-J."/>
            <person name="Dean R.A."/>
        </authorList>
    </citation>
    <scope>NUCLEOTIDE SEQUENCE</scope>
    <source>
        <strain evidence="3">R3-111a-1</strain>
    </source>
</reference>
<reference evidence="4" key="1">
    <citation type="submission" date="2010-07" db="EMBL/GenBank/DDBJ databases">
        <title>The genome sequence of Gaeumannomyces graminis var. tritici strain R3-111a-1.</title>
        <authorList>
            <consortium name="The Broad Institute Genome Sequencing Platform"/>
            <person name="Ma L.-J."/>
            <person name="Dead R."/>
            <person name="Young S."/>
            <person name="Zeng Q."/>
            <person name="Koehrsen M."/>
            <person name="Alvarado L."/>
            <person name="Berlin A."/>
            <person name="Chapman S.B."/>
            <person name="Chen Z."/>
            <person name="Freedman E."/>
            <person name="Gellesch M."/>
            <person name="Goldberg J."/>
            <person name="Griggs A."/>
            <person name="Gujja S."/>
            <person name="Heilman E.R."/>
            <person name="Heiman D."/>
            <person name="Hepburn T."/>
            <person name="Howarth C."/>
            <person name="Jen D."/>
            <person name="Larson L."/>
            <person name="Mehta T."/>
            <person name="Neiman D."/>
            <person name="Pearson M."/>
            <person name="Roberts A."/>
            <person name="Saif S."/>
            <person name="Shea T."/>
            <person name="Shenoy N."/>
            <person name="Sisk P."/>
            <person name="Stolte C."/>
            <person name="Sykes S."/>
            <person name="Walk T."/>
            <person name="White J."/>
            <person name="Yandava C."/>
            <person name="Haas B."/>
            <person name="Nusbaum C."/>
            <person name="Birren B."/>
        </authorList>
    </citation>
    <scope>NUCLEOTIDE SEQUENCE [LARGE SCALE GENOMIC DNA]</scope>
    <source>
        <strain evidence="4">R3-111a-1</strain>
    </source>
</reference>
<accession>J3NW67</accession>
<dbReference type="HOGENOM" id="CLU_1586579_0_0_1"/>
<evidence type="ECO:0000313" key="2">
    <source>
        <dbReference type="EMBL" id="EJT75599.1"/>
    </source>
</evidence>
<name>J3NW67_GAET3</name>
<feature type="compositionally biased region" description="Basic and acidic residues" evidence="1">
    <location>
        <begin position="16"/>
        <end position="28"/>
    </location>
</feature>
<proteinExistence type="predicted"/>
<keyword evidence="4" id="KW-1185">Reference proteome</keyword>
<sequence length="168" mass="18158">MTTSASSGQQGVKAVKSKESKESEDKKKSSAAPKPETAEQKKEAADKKQHTSDDKKHAADVKKNADREKKTVKAGEVKKTAGEKKEQHKPSTTATRPGGGGKPMRPRAILVDEAATAEPAHLLHMTIPNRRRAAAVKARSPHALSERRHAPHVKQTVMLRPVGAVEDN</sequence>
<gene>
    <name evidence="3" type="primary">20345990</name>
    <name evidence="2" type="ORF">GGTG_05532</name>
</gene>
<dbReference type="EMBL" id="GL385397">
    <property type="protein sequence ID" value="EJT75599.1"/>
    <property type="molecule type" value="Genomic_DNA"/>
</dbReference>
<feature type="compositionally biased region" description="Polar residues" evidence="1">
    <location>
        <begin position="1"/>
        <end position="10"/>
    </location>
</feature>
<evidence type="ECO:0000313" key="3">
    <source>
        <dbReference type="EnsemblFungi" id="EJT75599"/>
    </source>
</evidence>
<reference evidence="3" key="5">
    <citation type="submission" date="2018-04" db="UniProtKB">
        <authorList>
            <consortium name="EnsemblFungi"/>
        </authorList>
    </citation>
    <scope>IDENTIFICATION</scope>
    <source>
        <strain evidence="3">R3-111a-1</strain>
    </source>
</reference>
<evidence type="ECO:0000256" key="1">
    <source>
        <dbReference type="SAM" id="MobiDB-lite"/>
    </source>
</evidence>
<dbReference type="Proteomes" id="UP000006039">
    <property type="component" value="Unassembled WGS sequence"/>
</dbReference>
<evidence type="ECO:0000313" key="4">
    <source>
        <dbReference type="Proteomes" id="UP000006039"/>
    </source>
</evidence>
<dbReference type="EnsemblFungi" id="EJT75599">
    <property type="protein sequence ID" value="EJT75599"/>
    <property type="gene ID" value="GGTG_05532"/>
</dbReference>
<reference evidence="2" key="2">
    <citation type="submission" date="2010-07" db="EMBL/GenBank/DDBJ databases">
        <authorList>
            <consortium name="The Broad Institute Genome Sequencing Platform"/>
            <consortium name="Broad Institute Genome Sequencing Center for Infectious Disease"/>
            <person name="Ma L.-J."/>
            <person name="Dead R."/>
            <person name="Young S."/>
            <person name="Zeng Q."/>
            <person name="Koehrsen M."/>
            <person name="Alvarado L."/>
            <person name="Berlin A."/>
            <person name="Chapman S.B."/>
            <person name="Chen Z."/>
            <person name="Freedman E."/>
            <person name="Gellesch M."/>
            <person name="Goldberg J."/>
            <person name="Griggs A."/>
            <person name="Gujja S."/>
            <person name="Heilman E.R."/>
            <person name="Heiman D."/>
            <person name="Hepburn T."/>
            <person name="Howarth C."/>
            <person name="Jen D."/>
            <person name="Larson L."/>
            <person name="Mehta T."/>
            <person name="Neiman D."/>
            <person name="Pearson M."/>
            <person name="Roberts A."/>
            <person name="Saif S."/>
            <person name="Shea T."/>
            <person name="Shenoy N."/>
            <person name="Sisk P."/>
            <person name="Stolte C."/>
            <person name="Sykes S."/>
            <person name="Walk T."/>
            <person name="White J."/>
            <person name="Yandava C."/>
            <person name="Haas B."/>
            <person name="Nusbaum C."/>
            <person name="Birren B."/>
        </authorList>
    </citation>
    <scope>NUCLEOTIDE SEQUENCE</scope>
    <source>
        <strain evidence="2">R3-111a-1</strain>
    </source>
</reference>
<reference evidence="2" key="3">
    <citation type="submission" date="2010-09" db="EMBL/GenBank/DDBJ databases">
        <title>Annotation of Gaeumannomyces graminis var. tritici R3-111a-1.</title>
        <authorList>
            <consortium name="The Broad Institute Genome Sequencing Platform"/>
            <person name="Ma L.-J."/>
            <person name="Dead R."/>
            <person name="Young S.K."/>
            <person name="Zeng Q."/>
            <person name="Gargeya S."/>
            <person name="Fitzgerald M."/>
            <person name="Haas B."/>
            <person name="Abouelleil A."/>
            <person name="Alvarado L."/>
            <person name="Arachchi H.M."/>
            <person name="Berlin A."/>
            <person name="Brown A."/>
            <person name="Chapman S.B."/>
            <person name="Chen Z."/>
            <person name="Dunbar C."/>
            <person name="Freedman E."/>
            <person name="Gearin G."/>
            <person name="Gellesch M."/>
            <person name="Goldberg J."/>
            <person name="Griggs A."/>
            <person name="Gujja S."/>
            <person name="Heiman D."/>
            <person name="Howarth C."/>
            <person name="Larson L."/>
            <person name="Lui A."/>
            <person name="MacDonald P.J.P."/>
            <person name="Mehta T."/>
            <person name="Montmayeur A."/>
            <person name="Murphy C."/>
            <person name="Neiman D."/>
            <person name="Pearson M."/>
            <person name="Priest M."/>
            <person name="Roberts A."/>
            <person name="Saif S."/>
            <person name="Shea T."/>
            <person name="Shenoy N."/>
            <person name="Sisk P."/>
            <person name="Stolte C."/>
            <person name="Sykes S."/>
            <person name="Yandava C."/>
            <person name="Wortman J."/>
            <person name="Nusbaum C."/>
            <person name="Birren B."/>
        </authorList>
    </citation>
    <scope>NUCLEOTIDE SEQUENCE</scope>
    <source>
        <strain evidence="2">R3-111a-1</strain>
    </source>
</reference>
<dbReference type="AlphaFoldDB" id="J3NW67"/>
<feature type="compositionally biased region" description="Basic and acidic residues" evidence="1">
    <location>
        <begin position="36"/>
        <end position="89"/>
    </location>
</feature>
<feature type="region of interest" description="Disordered" evidence="1">
    <location>
        <begin position="1"/>
        <end position="105"/>
    </location>
</feature>
<organism evidence="2">
    <name type="scientific">Gaeumannomyces tritici (strain R3-111a-1)</name>
    <name type="common">Wheat and barley take-all root rot fungus</name>
    <name type="synonym">Gaeumannomyces graminis var. tritici</name>
    <dbReference type="NCBI Taxonomy" id="644352"/>
    <lineage>
        <taxon>Eukaryota</taxon>
        <taxon>Fungi</taxon>
        <taxon>Dikarya</taxon>
        <taxon>Ascomycota</taxon>
        <taxon>Pezizomycotina</taxon>
        <taxon>Sordariomycetes</taxon>
        <taxon>Sordariomycetidae</taxon>
        <taxon>Magnaporthales</taxon>
        <taxon>Magnaporthaceae</taxon>
        <taxon>Gaeumannomyces</taxon>
    </lineage>
</organism>
<dbReference type="VEuPathDB" id="FungiDB:GGTG_05532"/>
<dbReference type="GeneID" id="20345990"/>
<dbReference type="RefSeq" id="XP_009221599.1">
    <property type="nucleotide sequence ID" value="XM_009223335.1"/>
</dbReference>